<protein>
    <recommendedName>
        <fullName evidence="5">DUF5671 domain-containing protein</fullName>
    </recommendedName>
</protein>
<evidence type="ECO:0000313" key="3">
    <source>
        <dbReference type="EMBL" id="MBW8484173.1"/>
    </source>
</evidence>
<reference evidence="3 4" key="1">
    <citation type="submission" date="2021-07" db="EMBL/GenBank/DDBJ databases">
        <title>Actinomadura sp. PM05-2 isolated from lichen.</title>
        <authorList>
            <person name="Somphong A."/>
            <person name="Phongsopitanun W."/>
            <person name="Tanasupawat S."/>
            <person name="Peongsungnone V."/>
        </authorList>
    </citation>
    <scope>NUCLEOTIDE SEQUENCE [LARGE SCALE GENOMIC DNA]</scope>
    <source>
        <strain evidence="3 4">PM05-2</strain>
    </source>
</reference>
<evidence type="ECO:0000256" key="2">
    <source>
        <dbReference type="SAM" id="Phobius"/>
    </source>
</evidence>
<evidence type="ECO:0008006" key="5">
    <source>
        <dbReference type="Google" id="ProtNLM"/>
    </source>
</evidence>
<keyword evidence="2" id="KW-0812">Transmembrane</keyword>
<keyword evidence="2" id="KW-0472">Membrane</keyword>
<keyword evidence="2" id="KW-1133">Transmembrane helix</keyword>
<keyword evidence="4" id="KW-1185">Reference proteome</keyword>
<organism evidence="3 4">
    <name type="scientific">Actinomadura parmotrematis</name>
    <dbReference type="NCBI Taxonomy" id="2864039"/>
    <lineage>
        <taxon>Bacteria</taxon>
        <taxon>Bacillati</taxon>
        <taxon>Actinomycetota</taxon>
        <taxon>Actinomycetes</taxon>
        <taxon>Streptosporangiales</taxon>
        <taxon>Thermomonosporaceae</taxon>
        <taxon>Actinomadura</taxon>
    </lineage>
</organism>
<feature type="compositionally biased region" description="Basic and acidic residues" evidence="1">
    <location>
        <begin position="267"/>
        <end position="297"/>
    </location>
</feature>
<feature type="transmembrane region" description="Helical" evidence="2">
    <location>
        <begin position="7"/>
        <end position="30"/>
    </location>
</feature>
<feature type="region of interest" description="Disordered" evidence="1">
    <location>
        <begin position="181"/>
        <end position="308"/>
    </location>
</feature>
<feature type="transmembrane region" description="Helical" evidence="2">
    <location>
        <begin position="103"/>
        <end position="131"/>
    </location>
</feature>
<evidence type="ECO:0000256" key="1">
    <source>
        <dbReference type="SAM" id="MobiDB-lite"/>
    </source>
</evidence>
<feature type="transmembrane region" description="Helical" evidence="2">
    <location>
        <begin position="67"/>
        <end position="91"/>
    </location>
</feature>
<feature type="compositionally biased region" description="Pro residues" evidence="1">
    <location>
        <begin position="189"/>
        <end position="204"/>
    </location>
</feature>
<dbReference type="EMBL" id="JAIBOA010000010">
    <property type="protein sequence ID" value="MBW8484173.1"/>
    <property type="molecule type" value="Genomic_DNA"/>
</dbReference>
<dbReference type="Proteomes" id="UP000774570">
    <property type="component" value="Unassembled WGS sequence"/>
</dbReference>
<proteinExistence type="predicted"/>
<accession>A0ABS7FUU7</accession>
<feature type="transmembrane region" description="Helical" evidence="2">
    <location>
        <begin position="151"/>
        <end position="172"/>
    </location>
</feature>
<evidence type="ECO:0000313" key="4">
    <source>
        <dbReference type="Proteomes" id="UP000774570"/>
    </source>
</evidence>
<name>A0ABS7FUU7_9ACTN</name>
<gene>
    <name evidence="3" type="ORF">K1Y72_17445</name>
</gene>
<sequence>MTLRRVIGVGGGTAVPLVVLILLFGNQWLYDALLRNDVGYSGTGGQFLRWLEFPVWRLTAGSTRHRAFLYVVSLDFTVLLLLVLAVGLAVLAARALDERRGLFGAVVAAWWATIVAAGVAGLVRGLLLAWVLEYPGSMRSMSVWQGFAQGLGFGFWFGWLAGIGALVGFLLARPRVATPAGAPGTGPIPVVPPRPGTGPMPIVPQHPSAVPYAPPPGAQYAPGPQQPPQPQQPPPGWSGAPSVPPAQPPVQQPPAAPAPPADAPADAGDKREEAAEEAREDEHAEPKDEREDGPKDEREDDGGLAPPK</sequence>
<feature type="compositionally biased region" description="Pro residues" evidence="1">
    <location>
        <begin position="224"/>
        <end position="262"/>
    </location>
</feature>
<dbReference type="RefSeq" id="WP_220167403.1">
    <property type="nucleotide sequence ID" value="NZ_JAIBOA010000010.1"/>
</dbReference>
<comment type="caution">
    <text evidence="3">The sequence shown here is derived from an EMBL/GenBank/DDBJ whole genome shotgun (WGS) entry which is preliminary data.</text>
</comment>